<evidence type="ECO:0000256" key="6">
    <source>
        <dbReference type="ARBA" id="ARBA00022840"/>
    </source>
</evidence>
<dbReference type="InterPro" id="IPR001788">
    <property type="entry name" value="RNA-dep_RNA_pol_alsuvir"/>
</dbReference>
<evidence type="ECO:0000256" key="5">
    <source>
        <dbReference type="ARBA" id="ARBA00022801"/>
    </source>
</evidence>
<protein>
    <submittedName>
        <fullName evidence="10">RNA-dependent RNA polymerase</fullName>
    </submittedName>
</protein>
<keyword evidence="1 10" id="KW-0696">RNA-directed RNA polymerase</keyword>
<evidence type="ECO:0000256" key="7">
    <source>
        <dbReference type="SAM" id="MobiDB-lite"/>
    </source>
</evidence>
<dbReference type="GO" id="GO:0005524">
    <property type="term" value="F:ATP binding"/>
    <property type="evidence" value="ECO:0007669"/>
    <property type="project" value="UniProtKB-KW"/>
</dbReference>
<dbReference type="GO" id="GO:0016556">
    <property type="term" value="P:mRNA modification"/>
    <property type="evidence" value="ECO:0007669"/>
    <property type="project" value="InterPro"/>
</dbReference>
<keyword evidence="2" id="KW-0808">Transferase</keyword>
<name>A0A8F5RC97_9VIRU</name>
<feature type="transmembrane region" description="Helical" evidence="8">
    <location>
        <begin position="564"/>
        <end position="584"/>
    </location>
</feature>
<dbReference type="GO" id="GO:0003968">
    <property type="term" value="F:RNA-directed RNA polymerase activity"/>
    <property type="evidence" value="ECO:0007669"/>
    <property type="project" value="UniProtKB-KW"/>
</dbReference>
<evidence type="ECO:0000259" key="9">
    <source>
        <dbReference type="PROSITE" id="PS51743"/>
    </source>
</evidence>
<evidence type="ECO:0000256" key="1">
    <source>
        <dbReference type="ARBA" id="ARBA00022484"/>
    </source>
</evidence>
<dbReference type="GO" id="GO:0003723">
    <property type="term" value="F:RNA binding"/>
    <property type="evidence" value="ECO:0007669"/>
    <property type="project" value="InterPro"/>
</dbReference>
<dbReference type="Pfam" id="PF01660">
    <property type="entry name" value="Vmethyltransf"/>
    <property type="match status" value="1"/>
</dbReference>
<dbReference type="SUPFAM" id="SSF56672">
    <property type="entry name" value="DNA/RNA polymerases"/>
    <property type="match status" value="1"/>
</dbReference>
<keyword evidence="8" id="KW-1133">Transmembrane helix</keyword>
<keyword evidence="5" id="KW-0378">Hydrolase</keyword>
<evidence type="ECO:0000313" key="10">
    <source>
        <dbReference type="EMBL" id="QXN75447.1"/>
    </source>
</evidence>
<keyword evidence="6" id="KW-0067">ATP-binding</keyword>
<dbReference type="GO" id="GO:0006351">
    <property type="term" value="P:DNA-templated transcription"/>
    <property type="evidence" value="ECO:0007669"/>
    <property type="project" value="InterPro"/>
</dbReference>
<keyword evidence="4" id="KW-0547">Nucleotide-binding</keyword>
<reference evidence="10" key="1">
    <citation type="submission" date="2021-02" db="EMBL/GenBank/DDBJ databases">
        <title>The hidden world within plants: metatranscriptomics unveil the complexity of wood microbiomes in grapevine.</title>
        <authorList>
            <person name="Nerva L."/>
            <person name="Garcia J.F."/>
            <person name="Favaretto F."/>
            <person name="Giudice G."/>
            <person name="Moffa L."/>
            <person name="Dario C."/>
            <person name="Riccardo V."/>
            <person name="Gambino G."/>
            <person name="Chitarra W."/>
        </authorList>
    </citation>
    <scope>NUCLEOTIDE SEQUENCE</scope>
</reference>
<dbReference type="GO" id="GO:0016787">
    <property type="term" value="F:hydrolase activity"/>
    <property type="evidence" value="ECO:0007669"/>
    <property type="project" value="UniProtKB-KW"/>
</dbReference>
<sequence length="1949" mass="216041">MSLQQPKRGSKRGARVMRALLGFLESVGTAMSLDPTFDSPKGPASLAPFCPVLPPKRHDARPTKSTSIGPAATSSPPCVHTDDIACPRGIACTVFLSDWRIAKVGASLSAGFFSDSPQRFAINNRHLPDYFASRTRAQETTPYEIPASQKHLLAPLGMEDNQPDAPRVPHGLHKSIEEAQLRRLRRILSPNSFGVISVKSTKLHLLPPAASVQNPVFEAKDVSRYPGTAITTASLRAHNTYLMHDVASEVNPHELVEKLVDENPDAQLFVTGLNPVEVLDRAETFEPASHRIEYDGGNFNYIFTDSESEAYSTPVSVTTTWLRTSSVCASNGRVYHVVLLEHKLGHCLWHIFCGDAVEQHTRTFSTGSYIQLPPAITGTLQSEYLPAKVVSGILNFVDYTTDLSPRNLAAKVTQMAGAINPKTSSKERWIARHVAQQRYYKKDIYWWISKGFWSLLYALSFQWQMFRTVPDIYSYLSETKRTRTIHPTPGGGWTPRAKLKRIKRSIPNNPTPLQRASAFTAAVFTYLLPKIALGEILSTVVMHLHVWDFLKLLYQWADLKPLRLILTASVVFVTAIIPGHIVKVFSRISGHFWRQLWLPGWISNLLEIVITELTGGPGHTVLNLLPGRGWFYQAYIWALGLTSILPGLITWLTPHLPGPWILPWVAVHHPVALVVLLSWYALIFLENALAALPDYPLPVLASAPPSFHVRLGVINRCPPSHWHMCLYNTATVFFWHPLRLCCQFGNFLHWHLVRGWVANRGNCSRTPNLAPVSTAPRQTLRQRWVDMPLPAVVVQNARIPNANPQVNLAVDPNGLDFADFLNQVQAAYNQDPNVFPALAPQLSCFWECVASLGGTPHMWYSWFLARMNRVPNPANPADGSVLVSDMHVFAAASRIGVTLGGSLVNQTTPANVGWPTLNLTLSRALLNNMLHVELSNLAAPNVEVGALARIVKTCHLQHANWWNEIMTAFNQAAADSMPVPTPFLLAVAGVHAVPTTRTQVLDALIGSADALPLDPGNLEGFAFDHNQAPTLDMLYTWEAPLQQLRVAGTTSGKMWQTFRGLGKRFRVRNAPDHPLATPMKVGASRSQQHRNATTHNRRPEAPGYVTLARGLADQLARYKDLALPAVQLQAERLTFTADVGRASRVISDLRANPAVLGPFGDSRVIQSLDAIVDTFRQDGKTVTVPLTAYLGVSGCGKTVATAAYLKNLPALERDNARIVSHTEELRAEAKQKLDFEHFRGFNFPTLASIVTEPSTGPVVFDDAGCVWAGLVDLVVLTNPLLTEVVVNGDPAQGLAKFPVRGTQSEHDESIMDTVARQATRYATVSHRLFGLLADTLGVHTTNEVYGHITHSVGPKVGIPTCTASPRYAGVLSSAGRDAYTYDSVQGKDFHTDVEIDATGLEGAILDRTAYVALTRSKAGLYLRLDAANPNNPVRVPPTGSDIINALVYSMRAGGQAHLTQPNWLVKAAFYQHLAQCMPSLPWFCPVGSSVHPGHASLIAPICPDSRPSSLEVDEGAVHQETTTADSYHQHVVPETHWGAKEHREVPGRGGLTDQFKECSFVDPHVHKRNDTATYFLSVDARLKAATRAENVRRFTAEPRKELCATYDNMVPEPPKWTAEKHSQYVDQAWAEYTSKRTEHDVLSKLASHDPTRNGSNIRISLKGQVIKKAEKRAKFDAIPGQLIHEYDIMQTVNDAAFALFLENEIISAFPKRFIFYRRMNPQQFRQEYRSKWKVGNGAYSSDVTRWDVGCDAALLNLDLHIFRRSGLPEEFLNAYFERRVSATSQHGPMATMQNSGDRFTWPINTARRAIVTEYVCDLTDDDVAAVNGDDISVDRFCTAKQLPNSPWIFKDVNAQTVEFSGYELGGPEPHYSSDGLWYRTLILMSRNPTAQDKWVNYMTLLADCDLQHPSTLLVADAARQHMSPELFRQYLPAPLHNHYPDVFGLAGVE</sequence>
<dbReference type="InterPro" id="IPR027351">
    <property type="entry name" value="(+)RNA_virus_helicase_core_dom"/>
</dbReference>
<dbReference type="InterPro" id="IPR002588">
    <property type="entry name" value="Alphavirus-like_MT_dom"/>
</dbReference>
<feature type="transmembrane region" description="Helical" evidence="8">
    <location>
        <begin position="634"/>
        <end position="653"/>
    </location>
</feature>
<feature type="compositionally biased region" description="Polar residues" evidence="7">
    <location>
        <begin position="1084"/>
        <end position="1094"/>
    </location>
</feature>
<accession>A0A8F5RC97</accession>
<dbReference type="InterPro" id="IPR043502">
    <property type="entry name" value="DNA/RNA_pol_sf"/>
</dbReference>
<dbReference type="GO" id="GO:0006396">
    <property type="term" value="P:RNA processing"/>
    <property type="evidence" value="ECO:0007669"/>
    <property type="project" value="InterPro"/>
</dbReference>
<feature type="transmembrane region" description="Helical" evidence="8">
    <location>
        <begin position="523"/>
        <end position="544"/>
    </location>
</feature>
<evidence type="ECO:0000256" key="8">
    <source>
        <dbReference type="SAM" id="Phobius"/>
    </source>
</evidence>
<dbReference type="Pfam" id="PF00978">
    <property type="entry name" value="RdRP_2"/>
    <property type="match status" value="1"/>
</dbReference>
<evidence type="ECO:0000256" key="3">
    <source>
        <dbReference type="ARBA" id="ARBA00022695"/>
    </source>
</evidence>
<keyword evidence="8" id="KW-0812">Transmembrane</keyword>
<feature type="transmembrane region" description="Helical" evidence="8">
    <location>
        <begin position="596"/>
        <end position="614"/>
    </location>
</feature>
<dbReference type="Pfam" id="PF01443">
    <property type="entry name" value="Viral_helicase1"/>
    <property type="match status" value="1"/>
</dbReference>
<dbReference type="GO" id="GO:0008174">
    <property type="term" value="F:mRNA methyltransferase activity"/>
    <property type="evidence" value="ECO:0007669"/>
    <property type="project" value="UniProtKB-UniRule"/>
</dbReference>
<feature type="compositionally biased region" description="Polar residues" evidence="7">
    <location>
        <begin position="63"/>
        <end position="76"/>
    </location>
</feature>
<organism evidence="10">
    <name type="scientific">Grapevine-associated tymo-like virus 1</name>
    <dbReference type="NCBI Taxonomy" id="2814377"/>
    <lineage>
        <taxon>Viruses</taxon>
        <taxon>Riboviria</taxon>
        <taxon>Orthornavirae</taxon>
        <taxon>Kitrinoviricota</taxon>
        <taxon>Alsuviricetes</taxon>
        <taxon>Tymovirales</taxon>
    </lineage>
</organism>
<evidence type="ECO:0000256" key="2">
    <source>
        <dbReference type="ARBA" id="ARBA00022679"/>
    </source>
</evidence>
<feature type="transmembrane region" description="Helical" evidence="8">
    <location>
        <begin position="660"/>
        <end position="682"/>
    </location>
</feature>
<keyword evidence="8" id="KW-0472">Membrane</keyword>
<keyword evidence="3" id="KW-0548">Nucleotidyltransferase</keyword>
<dbReference type="PROSITE" id="PS51743">
    <property type="entry name" value="ALPHAVIRUS_MT"/>
    <property type="match status" value="1"/>
</dbReference>
<evidence type="ECO:0000256" key="4">
    <source>
        <dbReference type="ARBA" id="ARBA00022741"/>
    </source>
</evidence>
<feature type="region of interest" description="Disordered" evidence="7">
    <location>
        <begin position="1073"/>
        <end position="1100"/>
    </location>
</feature>
<dbReference type="EMBL" id="MW648536">
    <property type="protein sequence ID" value="QXN75447.1"/>
    <property type="molecule type" value="Genomic_RNA"/>
</dbReference>
<feature type="transmembrane region" description="Helical" evidence="8">
    <location>
        <begin position="444"/>
        <end position="463"/>
    </location>
</feature>
<feature type="region of interest" description="Disordered" evidence="7">
    <location>
        <begin position="55"/>
        <end position="76"/>
    </location>
</feature>
<feature type="domain" description="Alphavirus-like MT" evidence="9">
    <location>
        <begin position="161"/>
        <end position="322"/>
    </location>
</feature>
<proteinExistence type="predicted"/>